<sequence>MIYISAQSDDLYFLWQLEVQLENFGSLGIPPENIHVLIGFNPEKGLKREYQALIAAGRATFFTYADERVVKNYKSSIRPHILKKHFREQAYLEKETIFYHDCDIIFRERLNEQFFGEGDTWYLSKTPYISYKVLEKHGGRKIVDKLCSIVGIPRSAVEQHEPHTGGAQYVLKNLSYAFWEKVEKDCEAIYSQLVDFNLKRQKGLQAWCADMWAVLWNGLLYGHSLEVHPALDFCWPKDAKERWYETNILHNSGVLHHEADTIFCKGLYLSSTPYFSNFTYMDENLCSRQYVHVIERFAASIKREDLRDVTFVFPARIESSEDIATLDTVTRYIAKNFRTNIHILEIDDLSRINKDIFVKETQFFFSMNKRRGADYAPFVNQHVAQITTPLICICEPNCIVPPKQVLDAVKSIRESRADFCYPFDELPFMVRQDQAHRFQATLDHANLGTQKASMLREHYYTGWCFFDKNSYAQAGMENERLRTWGIYSFMERNKRMRILGYKELRIPGPFFYIEKYIPHIPEEFRISDLSRNLNEYVRICGMKKKELENDVAAWAGLNKTA</sequence>
<dbReference type="OrthoDB" id="7295299at2"/>
<keyword evidence="2" id="KW-1185">Reference proteome</keyword>
<name>A0A3N4PK04_9BACT</name>
<organism evidence="1 2">
    <name type="scientific">Chitinophaga lutea</name>
    <dbReference type="NCBI Taxonomy" id="2488634"/>
    <lineage>
        <taxon>Bacteria</taxon>
        <taxon>Pseudomonadati</taxon>
        <taxon>Bacteroidota</taxon>
        <taxon>Chitinophagia</taxon>
        <taxon>Chitinophagales</taxon>
        <taxon>Chitinophagaceae</taxon>
        <taxon>Chitinophaga</taxon>
    </lineage>
</organism>
<evidence type="ECO:0000313" key="2">
    <source>
        <dbReference type="Proteomes" id="UP000278351"/>
    </source>
</evidence>
<evidence type="ECO:0000313" key="1">
    <source>
        <dbReference type="EMBL" id="RPE08155.1"/>
    </source>
</evidence>
<dbReference type="EMBL" id="RPDH01000002">
    <property type="protein sequence ID" value="RPE08155.1"/>
    <property type="molecule type" value="Genomic_DNA"/>
</dbReference>
<gene>
    <name evidence="1" type="ORF">EGT74_13890</name>
</gene>
<protein>
    <submittedName>
        <fullName evidence="1">Uncharacterized protein</fullName>
    </submittedName>
</protein>
<dbReference type="Proteomes" id="UP000278351">
    <property type="component" value="Unassembled WGS sequence"/>
</dbReference>
<dbReference type="SUPFAM" id="SSF53448">
    <property type="entry name" value="Nucleotide-diphospho-sugar transferases"/>
    <property type="match status" value="1"/>
</dbReference>
<reference evidence="1 2" key="1">
    <citation type="submission" date="2018-11" db="EMBL/GenBank/DDBJ databases">
        <title>Chitinophaga lutea sp.nov., isolate from arsenic contaminated soil.</title>
        <authorList>
            <person name="Zong Y."/>
        </authorList>
    </citation>
    <scope>NUCLEOTIDE SEQUENCE [LARGE SCALE GENOMIC DNA]</scope>
    <source>
        <strain evidence="1 2">ZY74</strain>
    </source>
</reference>
<comment type="caution">
    <text evidence="1">The sequence shown here is derived from an EMBL/GenBank/DDBJ whole genome shotgun (WGS) entry which is preliminary data.</text>
</comment>
<dbReference type="AlphaFoldDB" id="A0A3N4PK04"/>
<dbReference type="InterPro" id="IPR029044">
    <property type="entry name" value="Nucleotide-diphossugar_trans"/>
</dbReference>
<accession>A0A3N4PK04</accession>
<dbReference type="RefSeq" id="WP_123847155.1">
    <property type="nucleotide sequence ID" value="NZ_RPDH01000002.1"/>
</dbReference>
<proteinExistence type="predicted"/>